<evidence type="ECO:0000313" key="1">
    <source>
        <dbReference type="EMBL" id="KAK8002159.1"/>
    </source>
</evidence>
<dbReference type="Proteomes" id="UP001396898">
    <property type="component" value="Unassembled WGS sequence"/>
</dbReference>
<dbReference type="EMBL" id="JAQQWI010000018">
    <property type="protein sequence ID" value="KAK8002159.1"/>
    <property type="molecule type" value="Genomic_DNA"/>
</dbReference>
<organism evidence="1 2">
    <name type="scientific">Apiospora marii</name>
    <dbReference type="NCBI Taxonomy" id="335849"/>
    <lineage>
        <taxon>Eukaryota</taxon>
        <taxon>Fungi</taxon>
        <taxon>Dikarya</taxon>
        <taxon>Ascomycota</taxon>
        <taxon>Pezizomycotina</taxon>
        <taxon>Sordariomycetes</taxon>
        <taxon>Xylariomycetidae</taxon>
        <taxon>Amphisphaeriales</taxon>
        <taxon>Apiosporaceae</taxon>
        <taxon>Apiospora</taxon>
    </lineage>
</organism>
<proteinExistence type="predicted"/>
<accession>A0ABR1RAL6</accession>
<sequence length="102" mass="10462">MALAKGPCSPGIAVAAVAGQHVGGGRLQPAGHGVEQRTEDLREGQLDHLLHGLEPVGEDQLSLLFEQGGELVPQQRELVLEVGAAELEGVPALGQVVAEMAG</sequence>
<keyword evidence="2" id="KW-1185">Reference proteome</keyword>
<evidence type="ECO:0000313" key="2">
    <source>
        <dbReference type="Proteomes" id="UP001396898"/>
    </source>
</evidence>
<comment type="caution">
    <text evidence="1">The sequence shown here is derived from an EMBL/GenBank/DDBJ whole genome shotgun (WGS) entry which is preliminary data.</text>
</comment>
<gene>
    <name evidence="1" type="ORF">PG991_014381</name>
</gene>
<name>A0ABR1RAL6_9PEZI</name>
<reference evidence="1 2" key="1">
    <citation type="submission" date="2023-01" db="EMBL/GenBank/DDBJ databases">
        <title>Analysis of 21 Apiospora genomes using comparative genomics revels a genus with tremendous synthesis potential of carbohydrate active enzymes and secondary metabolites.</title>
        <authorList>
            <person name="Sorensen T."/>
        </authorList>
    </citation>
    <scope>NUCLEOTIDE SEQUENCE [LARGE SCALE GENOMIC DNA]</scope>
    <source>
        <strain evidence="1 2">CBS 20057</strain>
    </source>
</reference>
<protein>
    <submittedName>
        <fullName evidence="1">Uncharacterized protein</fullName>
    </submittedName>
</protein>